<evidence type="ECO:0008006" key="3">
    <source>
        <dbReference type="Google" id="ProtNLM"/>
    </source>
</evidence>
<dbReference type="RefSeq" id="WP_130180600.1">
    <property type="nucleotide sequence ID" value="NZ_CP035945.1"/>
</dbReference>
<reference evidence="1 2" key="1">
    <citation type="submission" date="2019-01" db="EMBL/GenBank/DDBJ databases">
        <title>PMF-metabolizing Aryl O-demethylase.</title>
        <authorList>
            <person name="Kim M."/>
        </authorList>
    </citation>
    <scope>NUCLEOTIDE SEQUENCE [LARGE SCALE GENOMIC DNA]</scope>
    <source>
        <strain evidence="1 2">PMF1</strain>
    </source>
</reference>
<evidence type="ECO:0000313" key="2">
    <source>
        <dbReference type="Proteomes" id="UP000289794"/>
    </source>
</evidence>
<name>A0A4P6LV78_9FIRM</name>
<gene>
    <name evidence="1" type="ORF">PMF13cell1_01915</name>
</gene>
<dbReference type="Proteomes" id="UP000289794">
    <property type="component" value="Chromosome"/>
</dbReference>
<proteinExistence type="predicted"/>
<dbReference type="AlphaFoldDB" id="A0A4P6LV78"/>
<accession>A0A4P6LV78</accession>
<dbReference type="EMBL" id="CP035945">
    <property type="protein sequence ID" value="QBE96371.1"/>
    <property type="molecule type" value="Genomic_DNA"/>
</dbReference>
<sequence>MNRKIITGILSGVLTGVLALPVYASGANEDTTTLTATVDSSYILTIPMDTPVSYGAVDTDLAGALKVTGNVRSNQQVTVSARTENFKNTDGNWDFSYVLLDKSADKAFTGGAWSETELRSSRPKEISLSVRIPQDTWNKAKAGTYKSTVTFTAELQTVQP</sequence>
<evidence type="ECO:0000313" key="1">
    <source>
        <dbReference type="EMBL" id="QBE96371.1"/>
    </source>
</evidence>
<protein>
    <recommendedName>
        <fullName evidence="3">WxL domain-containing protein</fullName>
    </recommendedName>
</protein>
<organism evidence="1 2">
    <name type="scientific">Blautia producta</name>
    <dbReference type="NCBI Taxonomy" id="33035"/>
    <lineage>
        <taxon>Bacteria</taxon>
        <taxon>Bacillati</taxon>
        <taxon>Bacillota</taxon>
        <taxon>Clostridia</taxon>
        <taxon>Lachnospirales</taxon>
        <taxon>Lachnospiraceae</taxon>
        <taxon>Blautia</taxon>
    </lineage>
</organism>
<dbReference type="KEGG" id="bpro:PMF13cell1_01915"/>